<evidence type="ECO:0000256" key="1">
    <source>
        <dbReference type="SAM" id="MobiDB-lite"/>
    </source>
</evidence>
<organism evidence="2 3">
    <name type="scientific">Trichonephila inaurata madagascariensis</name>
    <dbReference type="NCBI Taxonomy" id="2747483"/>
    <lineage>
        <taxon>Eukaryota</taxon>
        <taxon>Metazoa</taxon>
        <taxon>Ecdysozoa</taxon>
        <taxon>Arthropoda</taxon>
        <taxon>Chelicerata</taxon>
        <taxon>Arachnida</taxon>
        <taxon>Araneae</taxon>
        <taxon>Araneomorphae</taxon>
        <taxon>Entelegynae</taxon>
        <taxon>Araneoidea</taxon>
        <taxon>Nephilidae</taxon>
        <taxon>Trichonephila</taxon>
        <taxon>Trichonephila inaurata</taxon>
    </lineage>
</organism>
<protein>
    <submittedName>
        <fullName evidence="2">Uncharacterized protein</fullName>
    </submittedName>
</protein>
<evidence type="ECO:0000313" key="2">
    <source>
        <dbReference type="EMBL" id="GFY58474.1"/>
    </source>
</evidence>
<feature type="compositionally biased region" description="Basic residues" evidence="1">
    <location>
        <begin position="76"/>
        <end position="90"/>
    </location>
</feature>
<accession>A0A8X7CB73</accession>
<keyword evidence="3" id="KW-1185">Reference proteome</keyword>
<dbReference type="Proteomes" id="UP000886998">
    <property type="component" value="Unassembled WGS sequence"/>
</dbReference>
<gene>
    <name evidence="2" type="ORF">TNIN_239841</name>
</gene>
<dbReference type="AlphaFoldDB" id="A0A8X7CB73"/>
<feature type="region of interest" description="Disordered" evidence="1">
    <location>
        <begin position="64"/>
        <end position="90"/>
    </location>
</feature>
<proteinExistence type="predicted"/>
<sequence length="90" mass="10166">MRLPDLCPITNLSPRQLFFFGKTTDFEDPQTTTTYAARSPCLATDKQTEKTTCDAGDVSSAFAEGRKGRSYPRTPKLLKRHRQKPKTKTL</sequence>
<dbReference type="EMBL" id="BMAV01012109">
    <property type="protein sequence ID" value="GFY58474.1"/>
    <property type="molecule type" value="Genomic_DNA"/>
</dbReference>
<comment type="caution">
    <text evidence="2">The sequence shown here is derived from an EMBL/GenBank/DDBJ whole genome shotgun (WGS) entry which is preliminary data.</text>
</comment>
<evidence type="ECO:0000313" key="3">
    <source>
        <dbReference type="Proteomes" id="UP000886998"/>
    </source>
</evidence>
<reference evidence="2" key="1">
    <citation type="submission" date="2020-08" db="EMBL/GenBank/DDBJ databases">
        <title>Multicomponent nature underlies the extraordinary mechanical properties of spider dragline silk.</title>
        <authorList>
            <person name="Kono N."/>
            <person name="Nakamura H."/>
            <person name="Mori M."/>
            <person name="Yoshida Y."/>
            <person name="Ohtoshi R."/>
            <person name="Malay A.D."/>
            <person name="Moran D.A.P."/>
            <person name="Tomita M."/>
            <person name="Numata K."/>
            <person name="Arakawa K."/>
        </authorList>
    </citation>
    <scope>NUCLEOTIDE SEQUENCE</scope>
</reference>
<name>A0A8X7CB73_9ARAC</name>